<evidence type="ECO:0000256" key="4">
    <source>
        <dbReference type="SAM" id="MobiDB-lite"/>
    </source>
</evidence>
<dbReference type="Pfam" id="PF15811">
    <property type="entry name" value="SVIP"/>
    <property type="match status" value="1"/>
</dbReference>
<keyword evidence="6" id="KW-1185">Reference proteome</keyword>
<feature type="compositionally biased region" description="Polar residues" evidence="4">
    <location>
        <begin position="111"/>
        <end position="120"/>
    </location>
</feature>
<evidence type="ECO:0000256" key="2">
    <source>
        <dbReference type="ARBA" id="ARBA00023139"/>
    </source>
</evidence>
<keyword evidence="1" id="KW-0519">Myristate</keyword>
<feature type="region of interest" description="Disordered" evidence="4">
    <location>
        <begin position="1"/>
        <end position="120"/>
    </location>
</feature>
<proteinExistence type="predicted"/>
<evidence type="ECO:0000313" key="5">
    <source>
        <dbReference type="EMBL" id="KAF3035034.1"/>
    </source>
</evidence>
<keyword evidence="3" id="KW-0449">Lipoprotein</keyword>
<dbReference type="EMBL" id="SWKV01000062">
    <property type="protein sequence ID" value="KAF3035034.1"/>
    <property type="molecule type" value="Genomic_DNA"/>
</dbReference>
<organism evidence="5 6">
    <name type="scientific">Didymella heteroderae</name>
    <dbReference type="NCBI Taxonomy" id="1769908"/>
    <lineage>
        <taxon>Eukaryota</taxon>
        <taxon>Fungi</taxon>
        <taxon>Dikarya</taxon>
        <taxon>Ascomycota</taxon>
        <taxon>Pezizomycotina</taxon>
        <taxon>Dothideomycetes</taxon>
        <taxon>Pleosporomycetidae</taxon>
        <taxon>Pleosporales</taxon>
        <taxon>Pleosporineae</taxon>
        <taxon>Didymellaceae</taxon>
        <taxon>Didymella</taxon>
    </lineage>
</organism>
<name>A0A9P4WKP3_9PLEO</name>
<feature type="compositionally biased region" description="Low complexity" evidence="4">
    <location>
        <begin position="57"/>
        <end position="71"/>
    </location>
</feature>
<protein>
    <submittedName>
        <fullName evidence="5">Uncharacterized protein</fullName>
    </submittedName>
</protein>
<dbReference type="AlphaFoldDB" id="A0A9P4WKP3"/>
<gene>
    <name evidence="5" type="ORF">E8E12_006718</name>
</gene>
<comment type="caution">
    <text evidence="5">The sequence shown here is derived from an EMBL/GenBank/DDBJ whole genome shotgun (WGS) entry which is preliminary data.</text>
</comment>
<evidence type="ECO:0000313" key="6">
    <source>
        <dbReference type="Proteomes" id="UP000758155"/>
    </source>
</evidence>
<evidence type="ECO:0000256" key="1">
    <source>
        <dbReference type="ARBA" id="ARBA00022707"/>
    </source>
</evidence>
<keyword evidence="2" id="KW-0564">Palmitate</keyword>
<dbReference type="InterPro" id="IPR031632">
    <property type="entry name" value="SVIP"/>
</dbReference>
<accession>A0A9P4WKP3</accession>
<sequence length="120" mass="12124">MGNLCGKQSKDGSDGPGRTLGSAPAPATRASVPAGANANAPKRTVGGPPRTLGESNAASDPRSAAAAAAEARANKNSTGDLQKKLDAQKKMTQSQQLQAAAKENLGHRNADANNEAAQHR</sequence>
<dbReference type="Proteomes" id="UP000758155">
    <property type="component" value="Unassembled WGS sequence"/>
</dbReference>
<dbReference type="OrthoDB" id="5415072at2759"/>
<evidence type="ECO:0000256" key="3">
    <source>
        <dbReference type="ARBA" id="ARBA00023288"/>
    </source>
</evidence>
<reference evidence="5" key="1">
    <citation type="submission" date="2019-04" db="EMBL/GenBank/DDBJ databases">
        <title>Sequencing of skin fungus with MAO and IRED activity.</title>
        <authorList>
            <person name="Marsaioli A.J."/>
            <person name="Bonatto J.M.C."/>
            <person name="Reis Junior O."/>
        </authorList>
    </citation>
    <scope>NUCLEOTIDE SEQUENCE</scope>
    <source>
        <strain evidence="5">28M1</strain>
    </source>
</reference>